<sequence length="55" mass="5917">MTVAVEFPPTAATTGVPGLLTAGYRRLGDLCEALTVRVQDDPARRLPKRVVPEPN</sequence>
<dbReference type="AlphaFoldDB" id="A0A4D4M770"/>
<gene>
    <name evidence="1" type="ORF">SAV14893_070160</name>
</gene>
<dbReference type="EMBL" id="BJHX01000001">
    <property type="protein sequence ID" value="GDY67623.1"/>
    <property type="molecule type" value="Genomic_DNA"/>
</dbReference>
<proteinExistence type="predicted"/>
<reference evidence="1 2" key="1">
    <citation type="submission" date="2019-04" db="EMBL/GenBank/DDBJ databases">
        <title>Draft genome sequences of Streptomyces avermitilis NBRC 14893.</title>
        <authorList>
            <person name="Komaki H."/>
            <person name="Tamura T."/>
            <person name="Hosoyama A."/>
        </authorList>
    </citation>
    <scope>NUCLEOTIDE SEQUENCE [LARGE SCALE GENOMIC DNA]</scope>
    <source>
        <strain evidence="1 2">NBRC 14893</strain>
    </source>
</reference>
<comment type="caution">
    <text evidence="1">The sequence shown here is derived from an EMBL/GenBank/DDBJ whole genome shotgun (WGS) entry which is preliminary data.</text>
</comment>
<organism evidence="1 2">
    <name type="scientific">Streptomyces avermitilis</name>
    <dbReference type="NCBI Taxonomy" id="33903"/>
    <lineage>
        <taxon>Bacteria</taxon>
        <taxon>Bacillati</taxon>
        <taxon>Actinomycetota</taxon>
        <taxon>Actinomycetes</taxon>
        <taxon>Kitasatosporales</taxon>
        <taxon>Streptomycetaceae</taxon>
        <taxon>Streptomyces</taxon>
    </lineage>
</organism>
<evidence type="ECO:0000313" key="1">
    <source>
        <dbReference type="EMBL" id="GDY67623.1"/>
    </source>
</evidence>
<protein>
    <submittedName>
        <fullName evidence="1">Uncharacterized protein</fullName>
    </submittedName>
</protein>
<name>A0A4D4M770_STRAX</name>
<accession>A0A4D4M770</accession>
<dbReference type="Proteomes" id="UP000302139">
    <property type="component" value="Unassembled WGS sequence"/>
</dbReference>
<evidence type="ECO:0000313" key="2">
    <source>
        <dbReference type="Proteomes" id="UP000302139"/>
    </source>
</evidence>